<dbReference type="Proteomes" id="UP000201838">
    <property type="component" value="Unassembled WGS sequence"/>
</dbReference>
<organism evidence="1 2">
    <name type="scientific">Boseongicola aestuarii</name>
    <dbReference type="NCBI Taxonomy" id="1470561"/>
    <lineage>
        <taxon>Bacteria</taxon>
        <taxon>Pseudomonadati</taxon>
        <taxon>Pseudomonadota</taxon>
        <taxon>Alphaproteobacteria</taxon>
        <taxon>Rhodobacterales</taxon>
        <taxon>Paracoccaceae</taxon>
        <taxon>Boseongicola</taxon>
    </lineage>
</organism>
<gene>
    <name evidence="1" type="ORF">BOA8489_02259</name>
</gene>
<evidence type="ECO:0000313" key="1">
    <source>
        <dbReference type="EMBL" id="SMX24141.1"/>
    </source>
</evidence>
<dbReference type="EMBL" id="FXXQ01000007">
    <property type="protein sequence ID" value="SMX24141.1"/>
    <property type="molecule type" value="Genomic_DNA"/>
</dbReference>
<sequence>MAVIRSLFRSQIVNVGQNLALRDLHGVFIVDRPVINCALLEVRAQIENSEPFGLVIERRPSINWKTSENENAHFPLPGASDLLF</sequence>
<reference evidence="1 2" key="1">
    <citation type="submission" date="2017-05" db="EMBL/GenBank/DDBJ databases">
        <authorList>
            <person name="Song R."/>
            <person name="Chenine A.L."/>
            <person name="Ruprecht R.M."/>
        </authorList>
    </citation>
    <scope>NUCLEOTIDE SEQUENCE [LARGE SCALE GENOMIC DNA]</scope>
    <source>
        <strain evidence="1 2">CECT 8489</strain>
    </source>
</reference>
<accession>A0A238J1F9</accession>
<evidence type="ECO:0000313" key="2">
    <source>
        <dbReference type="Proteomes" id="UP000201838"/>
    </source>
</evidence>
<keyword evidence="2" id="KW-1185">Reference proteome</keyword>
<protein>
    <submittedName>
        <fullName evidence="1">Uncharacterized protein</fullName>
    </submittedName>
</protein>
<dbReference type="AlphaFoldDB" id="A0A238J1F9"/>
<proteinExistence type="predicted"/>
<name>A0A238J1F9_9RHOB</name>